<evidence type="ECO:0000313" key="4">
    <source>
        <dbReference type="Proteomes" id="UP000240500"/>
    </source>
</evidence>
<keyword evidence="2" id="KW-0812">Transmembrane</keyword>
<feature type="transmembrane region" description="Helical" evidence="2">
    <location>
        <begin position="1064"/>
        <end position="1086"/>
    </location>
</feature>
<dbReference type="PANTHER" id="PTHR36329:SF1">
    <property type="entry name" value="TRANSMEMBRANE PROTEIN"/>
    <property type="match status" value="1"/>
</dbReference>
<feature type="transmembrane region" description="Helical" evidence="2">
    <location>
        <begin position="953"/>
        <end position="975"/>
    </location>
</feature>
<feature type="transmembrane region" description="Helical" evidence="2">
    <location>
        <begin position="5"/>
        <end position="25"/>
    </location>
</feature>
<dbReference type="PANTHER" id="PTHR36329">
    <property type="entry name" value="TRANSMEMBRANE PROTEIN"/>
    <property type="match status" value="1"/>
</dbReference>
<evidence type="ECO:0000313" key="3">
    <source>
        <dbReference type="EMBL" id="SOV83027.1"/>
    </source>
</evidence>
<dbReference type="Proteomes" id="UP000240500">
    <property type="component" value="Chromosome 14"/>
</dbReference>
<evidence type="ECO:0000256" key="1">
    <source>
        <dbReference type="SAM" id="Coils"/>
    </source>
</evidence>
<organism evidence="3 4">
    <name type="scientific">Plasmodium reichenowi</name>
    <dbReference type="NCBI Taxonomy" id="5854"/>
    <lineage>
        <taxon>Eukaryota</taxon>
        <taxon>Sar</taxon>
        <taxon>Alveolata</taxon>
        <taxon>Apicomplexa</taxon>
        <taxon>Aconoidasida</taxon>
        <taxon>Haemosporida</taxon>
        <taxon>Plasmodiidae</taxon>
        <taxon>Plasmodium</taxon>
        <taxon>Plasmodium (Laverania)</taxon>
    </lineage>
</organism>
<dbReference type="OrthoDB" id="346562at2759"/>
<gene>
    <name evidence="3" type="ORF">PRG01_1446300</name>
</gene>
<feature type="transmembrane region" description="Helical" evidence="2">
    <location>
        <begin position="921"/>
        <end position="941"/>
    </location>
</feature>
<protein>
    <submittedName>
        <fullName evidence="3">Uncharacterized protein</fullName>
    </submittedName>
</protein>
<dbReference type="AlphaFoldDB" id="A0A2P9DPT2"/>
<feature type="coiled-coil region" evidence="1">
    <location>
        <begin position="100"/>
        <end position="130"/>
    </location>
</feature>
<sequence length="1201" mass="144228">MKVLILYFIFSCFHIICVLFVYASLNIKTRNVFPFDVVENNYPHLPRNISFVEENVDYKNYCFTIYYNNNKTNEQKATKNITKESITRVNFISYNTVQDIQEKKQYKRNIREQKKKNEKEKNMNNSVKTKPNILIWKIKQNMNKIYSFYYLRMFFENNINYNNIYFGEYNIYPFNNDAIFIQNINSNNLYCKNGYHFIYKRNKIKNTIENSPCGTHKNFFLVYELYEHHIPKYIEKIYTFKKILRTPKENIPFINTYEIYISSCDKNKECDLSNKNYCSSYHEKIYNNIHMKYNNINLYRNSKRRKKKNKGDKENDLLDNKKVTNKENFTSHKELTKSIPSRYPCVFCMKKGIKYDNKYINIISRYVKYKQLYNENDIYKNNKSSITTCSFPTKYKCTFSTLFMYTSYEKYNKPSEKINNTQGVKKINEKLKKNKYTKKNIRKKEKVLYIYDHLKKEVIIYLIVSYSNKYEFDYIKDIYDKNNTNDAYENYTIKSGPEFVAPKKQNINGMNNIRENNNNNNNNNNNMKYMISMNNVKNMNDTNYNIYDNPKNNHGYIFYNNYYQYNKEIYTNKCHISDLHNCTDIYETRNGMCYYHNINNSFMYEKNDEKLVCPINTKSEIMKNNIMNFEINNGNIRNELHYKKDLYEMDIENEKGLYRKYKNNKRRLDILSPLHMYIDLFLKVLYNLYFWMFGHINRYKNVLYEKYIKKIQNNKNTYIYEIQDKMSSQVMLEDTCTCNNDDSYVYDDKINNKQIVSNNNSNNNNNNNNKSIASHCLKKCNEENIKNKTSANANKNERSYYYYYINYNNSNYVFEVSSNLGLLGDVYMNEEIVYPFYPIPNDILINNMKKYIKEGKSFSVYVDQLRPDIFNCNKFNKIKWALILFFIPAWLIINIVYIILVQKMWRQMLNPLHRLLISPSLIRLSFYILLLMFCMQCPYVNNNCVEYTLMGYMALNTMFSTIFHGNLLLISKGYMITRGNFNKKESLYLTLIISIIYIITSINQLNIINSTPILISLYIILLFILVYNILSIINFLKLKLSFVRDVGIDAWEESIRIKLNMYKVYLSVIIIFFCFEIILHTLNMLFKSSSGNLTLVEYTIELVMWCCVLYIFRYRGDVLYFSLLYDNITLNVIPLYIANSTKIIDFSTDKDTKKKDKNLLFNIPIFILNPIEKIDQYFLSRMSVGWPINMTLQQEKVSISK</sequence>
<feature type="transmembrane region" description="Helical" evidence="2">
    <location>
        <begin position="1013"/>
        <end position="1036"/>
    </location>
</feature>
<feature type="transmembrane region" description="Helical" evidence="2">
    <location>
        <begin position="987"/>
        <end position="1007"/>
    </location>
</feature>
<reference evidence="3 4" key="1">
    <citation type="submission" date="2016-09" db="EMBL/GenBank/DDBJ databases">
        <authorList>
            <consortium name="Pathogen Informatics"/>
        </authorList>
    </citation>
    <scope>NUCLEOTIDE SEQUENCE [LARGE SCALE GENOMIC DNA]</scope>
</reference>
<feature type="transmembrane region" description="Helical" evidence="2">
    <location>
        <begin position="880"/>
        <end position="900"/>
    </location>
</feature>
<proteinExistence type="predicted"/>
<feature type="transmembrane region" description="Helical" evidence="2">
    <location>
        <begin position="1092"/>
        <end position="1112"/>
    </location>
</feature>
<dbReference type="VEuPathDB" id="PlasmoDB:PRG01_1446300"/>
<evidence type="ECO:0000256" key="2">
    <source>
        <dbReference type="SAM" id="Phobius"/>
    </source>
</evidence>
<keyword evidence="2" id="KW-1133">Transmembrane helix</keyword>
<keyword evidence="2" id="KW-0472">Membrane</keyword>
<dbReference type="VEuPathDB" id="PlasmoDB:PRCDC_1445600"/>
<keyword evidence="1" id="KW-0175">Coiled coil</keyword>
<accession>A0A2P9DPT2</accession>
<name>A0A2P9DPT2_PLARE</name>
<dbReference type="EMBL" id="LT969577">
    <property type="protein sequence ID" value="SOV83027.1"/>
    <property type="molecule type" value="Genomic_DNA"/>
</dbReference>